<dbReference type="InterPro" id="IPR056884">
    <property type="entry name" value="NPHP3-like_N"/>
</dbReference>
<feature type="repeat" description="WD" evidence="3">
    <location>
        <begin position="913"/>
        <end position="945"/>
    </location>
</feature>
<dbReference type="SUPFAM" id="SSF50978">
    <property type="entry name" value="WD40 repeat-like"/>
    <property type="match status" value="2"/>
</dbReference>
<accession>A0A8H3B924</accession>
<dbReference type="Proteomes" id="UP000663846">
    <property type="component" value="Unassembled WGS sequence"/>
</dbReference>
<feature type="repeat" description="WD" evidence="3">
    <location>
        <begin position="1393"/>
        <end position="1427"/>
    </location>
</feature>
<dbReference type="Pfam" id="PF24883">
    <property type="entry name" value="NPHP3_N"/>
    <property type="match status" value="1"/>
</dbReference>
<evidence type="ECO:0000256" key="4">
    <source>
        <dbReference type="SAM" id="MobiDB-lite"/>
    </source>
</evidence>
<feature type="region of interest" description="Disordered" evidence="4">
    <location>
        <begin position="46"/>
        <end position="75"/>
    </location>
</feature>
<dbReference type="InterPro" id="IPR050349">
    <property type="entry name" value="WD_LIS1/nudF_dynein_reg"/>
</dbReference>
<dbReference type="InterPro" id="IPR020472">
    <property type="entry name" value="WD40_PAC1"/>
</dbReference>
<dbReference type="InterPro" id="IPR027417">
    <property type="entry name" value="P-loop_NTPase"/>
</dbReference>
<dbReference type="InterPro" id="IPR001680">
    <property type="entry name" value="WD40_rpt"/>
</dbReference>
<evidence type="ECO:0000256" key="3">
    <source>
        <dbReference type="PROSITE-ProRule" id="PRU00221"/>
    </source>
</evidence>
<evidence type="ECO:0000259" key="5">
    <source>
        <dbReference type="Pfam" id="PF24883"/>
    </source>
</evidence>
<dbReference type="PANTHER" id="PTHR44129">
    <property type="entry name" value="WD REPEAT-CONTAINING PROTEIN POP1"/>
    <property type="match status" value="1"/>
</dbReference>
<dbReference type="CDD" id="cd00200">
    <property type="entry name" value="WD40"/>
    <property type="match status" value="2"/>
</dbReference>
<evidence type="ECO:0000313" key="7">
    <source>
        <dbReference type="Proteomes" id="UP000663846"/>
    </source>
</evidence>
<dbReference type="PROSITE" id="PS50082">
    <property type="entry name" value="WD_REPEATS_2"/>
    <property type="match status" value="8"/>
</dbReference>
<dbReference type="Gene3D" id="2.130.10.10">
    <property type="entry name" value="YVTN repeat-like/Quinoprotein amine dehydrogenase"/>
    <property type="match status" value="4"/>
</dbReference>
<gene>
    <name evidence="6" type="ORF">RDB_LOCUS145379</name>
</gene>
<proteinExistence type="predicted"/>
<dbReference type="Pfam" id="PF00400">
    <property type="entry name" value="WD40"/>
    <property type="match status" value="9"/>
</dbReference>
<evidence type="ECO:0000256" key="2">
    <source>
        <dbReference type="ARBA" id="ARBA00022737"/>
    </source>
</evidence>
<name>A0A8H3B924_9AGAM</name>
<organism evidence="6 7">
    <name type="scientific">Rhizoctonia solani</name>
    <dbReference type="NCBI Taxonomy" id="456999"/>
    <lineage>
        <taxon>Eukaryota</taxon>
        <taxon>Fungi</taxon>
        <taxon>Dikarya</taxon>
        <taxon>Basidiomycota</taxon>
        <taxon>Agaricomycotina</taxon>
        <taxon>Agaricomycetes</taxon>
        <taxon>Cantharellales</taxon>
        <taxon>Ceratobasidiaceae</taxon>
        <taxon>Rhizoctonia</taxon>
    </lineage>
</organism>
<dbReference type="SUPFAM" id="SSF52540">
    <property type="entry name" value="P-loop containing nucleoside triphosphate hydrolases"/>
    <property type="match status" value="1"/>
</dbReference>
<keyword evidence="2" id="KW-0677">Repeat</keyword>
<comment type="caution">
    <text evidence="6">The sequence shown here is derived from an EMBL/GenBank/DDBJ whole genome shotgun (WGS) entry which is preliminary data.</text>
</comment>
<feature type="repeat" description="WD" evidence="3">
    <location>
        <begin position="1046"/>
        <end position="1087"/>
    </location>
</feature>
<dbReference type="PROSITE" id="PS50294">
    <property type="entry name" value="WD_REPEATS_REGION"/>
    <property type="match status" value="7"/>
</dbReference>
<sequence>YQGILNKTQREIPPNLLIPLLFMPIRRRFQKLKLAVKSWWYRSPTTSPTSSFSYDIETESDSSHPRPSSRVPLPAPSLEIDPGNWPHLQLLHQTLFRHDGYQWWGPQALREAVSTFAKSINGFKHHESEVLLGEFEVLFEELHRACDKNAPPAMTGAIAGLCWSVTRELSYAKRKQGESYSKLGKFDNDILLSYHRIKNYFQRITSNIEAGYAETTDKEPLSSYRLSVLSSRYYSEYNREVKRGPCAQGTRVGVLNQIRYWINNTNTGPVYWINGMIGTGKTTIAYSLCKDLENSHKLAASFFCSRSLPECRDSRQVIPSIAYQLSDFSGPFRSALLRVTKSPAALPLDPESQFDYLISKPLLEVKHTLPGILVVVIDALDDCVDKEGTSQLLDVLLSKTSNLDLQLKFVISSRPEPQIRSPMAIQREKETARVVLHELDRQIVRAEIERYVRTSIKWQGTGQDPRPALIQQSDAWFAYAAVTIQHLSRSHRSFHRGLYVQATLTDLQLDESKLTTLTRSQIDNLYATELGIALKGQSSGWHKIRQVLYLVLCTQTGEPLKVSTISMRLKMKIDCVWATLDSLWSVLSISKDRGTVTTLHSSFSEYMLDISRSGSYCCDPTTYTQTMAYRSFQIFRQMEPQFNICGLESSHVPDSSVDGLKEQVKRVISVDLFDAAQQWVIHLLSAPMGVLHELLLDLEEFFSVRLLLWMEVMNLKGCAHTMPEAIWKVMEWAKSRVVSNIISLYWNNAQAWIQDSEELKELLHDAWLFTSVFALGEVSNSTPHIYVSMLPLWPEPSPISKYYSRNIQHIIKVEGTAANQRQYTPLAIWQFSGVTNSAVYSPDGIYIAMGVGQDVQLLFALTGCMVFPPFQGHEDLVLSVRFSPDGTRIVSGSLDKTVRVWSTQNGRTVVGPILGHTGNVNSVDFSPDGTLIASGCHDGSIHIYSSCNGENRLGPLMEHGPVTEIKFSPDGNWIAICSWHGVVIRNLKDGQILKSFLPEGKNVPFRSLDISPDGTRIAAGSINDSVHIWDIDSGQVLLGPLNSADATNYPEPNTSVSFSPDGAYLISSSPGRNICLWEVRSSNLPRILLEGHTDSITSVRFSPNGAYIVSGSRDKTIRQWDVRNIPKKLNLLPGHSSSVMSVSFSPDGAFIISGSADGTICVWNSESGERLHIPLMGGYNSRVLTTYSPNGRYILLAADSKSIIMLDSKTGNIALGPIRFHQPIQSTMFSPDGSRIIVGSTNNHLKVLAANTGDMIMEIHPQVATHSDWLTALVPSPDGVCFAVGSLRSGINIYDAQTGTLLNSPAPFEEYISSPRSLSFSPDSTCIAYGSFSRVLVRNAQTGRLVLRPLEVQKAWVNCIEYSPDGTLIVSGTTNGAIYVWDTQTGALVLGPVELHTASIRSVGFSIDGTRVVSGSDDKTIQVTDIRKEFQYPPGSLTAIGSDWELNTSGWIIDKQGQLVIWVPPEMRSLLMRPRSKLLLSKKGWFRLKFGDTRLGKAWSEYYKPESSDQGWVES</sequence>
<keyword evidence="1 3" id="KW-0853">WD repeat</keyword>
<feature type="domain" description="Nephrocystin 3-like N-terminal" evidence="5">
    <location>
        <begin position="257"/>
        <end position="414"/>
    </location>
</feature>
<dbReference type="SMART" id="SM00320">
    <property type="entry name" value="WD40"/>
    <property type="match status" value="12"/>
</dbReference>
<dbReference type="PRINTS" id="PR00320">
    <property type="entry name" value="GPROTEINBRPT"/>
</dbReference>
<feature type="non-terminal residue" evidence="6">
    <location>
        <position position="1515"/>
    </location>
</feature>
<dbReference type="InterPro" id="IPR036322">
    <property type="entry name" value="WD40_repeat_dom_sf"/>
</dbReference>
<protein>
    <recommendedName>
        <fullName evidence="5">Nephrocystin 3-like N-terminal domain-containing protein</fullName>
    </recommendedName>
</protein>
<feature type="repeat" description="WD" evidence="3">
    <location>
        <begin position="998"/>
        <end position="1039"/>
    </location>
</feature>
<feature type="repeat" description="WD" evidence="3">
    <location>
        <begin position="1089"/>
        <end position="1124"/>
    </location>
</feature>
<feature type="repeat" description="WD" evidence="3">
    <location>
        <begin position="1132"/>
        <end position="1173"/>
    </location>
</feature>
<dbReference type="InterPro" id="IPR019775">
    <property type="entry name" value="WD40_repeat_CS"/>
</dbReference>
<reference evidence="6" key="1">
    <citation type="submission" date="2021-01" db="EMBL/GenBank/DDBJ databases">
        <authorList>
            <person name="Kaushik A."/>
        </authorList>
    </citation>
    <scope>NUCLEOTIDE SEQUENCE</scope>
    <source>
        <strain evidence="6">AG1-1C</strain>
    </source>
</reference>
<evidence type="ECO:0000313" key="6">
    <source>
        <dbReference type="EMBL" id="CAE6450742.1"/>
    </source>
</evidence>
<evidence type="ECO:0000256" key="1">
    <source>
        <dbReference type="ARBA" id="ARBA00022574"/>
    </source>
</evidence>
<feature type="repeat" description="WD" evidence="3">
    <location>
        <begin position="1350"/>
        <end position="1391"/>
    </location>
</feature>
<dbReference type="EMBL" id="CAJMWS010000548">
    <property type="protein sequence ID" value="CAE6450742.1"/>
    <property type="molecule type" value="Genomic_DNA"/>
</dbReference>
<dbReference type="InterPro" id="IPR015943">
    <property type="entry name" value="WD40/YVTN_repeat-like_dom_sf"/>
</dbReference>
<dbReference type="Gene3D" id="3.40.50.300">
    <property type="entry name" value="P-loop containing nucleotide triphosphate hydrolases"/>
    <property type="match status" value="1"/>
</dbReference>
<feature type="repeat" description="WD" evidence="3">
    <location>
        <begin position="870"/>
        <end position="911"/>
    </location>
</feature>
<dbReference type="PROSITE" id="PS00678">
    <property type="entry name" value="WD_REPEATS_1"/>
    <property type="match status" value="3"/>
</dbReference>